<dbReference type="Gene3D" id="2.60.40.180">
    <property type="entry name" value="Transthyretin/hydroxyisourate hydrolase domain"/>
    <property type="match status" value="1"/>
</dbReference>
<evidence type="ECO:0000256" key="1">
    <source>
        <dbReference type="ARBA" id="ARBA00001043"/>
    </source>
</evidence>
<feature type="non-terminal residue" evidence="9">
    <location>
        <position position="1"/>
    </location>
</feature>
<accession>A0A8E2F6W2</accession>
<dbReference type="CDD" id="cd05822">
    <property type="entry name" value="TLP_HIUase"/>
    <property type="match status" value="1"/>
</dbReference>
<dbReference type="InterPro" id="IPR023418">
    <property type="entry name" value="Thyroxine_BS"/>
</dbReference>
<evidence type="ECO:0000256" key="6">
    <source>
        <dbReference type="ARBA" id="ARBA00022801"/>
    </source>
</evidence>
<evidence type="ECO:0000256" key="7">
    <source>
        <dbReference type="RuleBase" id="RU361270"/>
    </source>
</evidence>
<feature type="domain" description="Transthyretin/hydroxyisourate hydrolase" evidence="8">
    <location>
        <begin position="4"/>
        <end position="135"/>
    </location>
</feature>
<sequence length="136" mass="14870">RPPITCHVLDTTIGKPGANIPVALTLLNRGESSGPLNVGSFTATTNSDGRVTGWKSADTHFQSIEEVFQSAELDTQKPLRWALRFDTEAYFGQRGITAFFPEVEVRFVVGGGEGRNEHYHVPVLLGPFGFTTYRGS</sequence>
<organism evidence="9 10">
    <name type="scientific">Glonium stellatum</name>
    <dbReference type="NCBI Taxonomy" id="574774"/>
    <lineage>
        <taxon>Eukaryota</taxon>
        <taxon>Fungi</taxon>
        <taxon>Dikarya</taxon>
        <taxon>Ascomycota</taxon>
        <taxon>Pezizomycotina</taxon>
        <taxon>Dothideomycetes</taxon>
        <taxon>Pleosporomycetidae</taxon>
        <taxon>Gloniales</taxon>
        <taxon>Gloniaceae</taxon>
        <taxon>Glonium</taxon>
    </lineage>
</organism>
<evidence type="ECO:0000259" key="8">
    <source>
        <dbReference type="Pfam" id="PF00576"/>
    </source>
</evidence>
<gene>
    <name evidence="9" type="ORF">AOQ84DRAFT_276200</name>
</gene>
<comment type="subunit">
    <text evidence="4 7">Homotetramer.</text>
</comment>
<dbReference type="SUPFAM" id="SSF49472">
    <property type="entry name" value="Transthyretin (synonym: prealbumin)"/>
    <property type="match status" value="1"/>
</dbReference>
<reference evidence="9 10" key="1">
    <citation type="journal article" date="2016" name="Nat. Commun.">
        <title>Ectomycorrhizal ecology is imprinted in the genome of the dominant symbiotic fungus Cenococcum geophilum.</title>
        <authorList>
            <consortium name="DOE Joint Genome Institute"/>
            <person name="Peter M."/>
            <person name="Kohler A."/>
            <person name="Ohm R.A."/>
            <person name="Kuo A."/>
            <person name="Krutzmann J."/>
            <person name="Morin E."/>
            <person name="Arend M."/>
            <person name="Barry K.W."/>
            <person name="Binder M."/>
            <person name="Choi C."/>
            <person name="Clum A."/>
            <person name="Copeland A."/>
            <person name="Grisel N."/>
            <person name="Haridas S."/>
            <person name="Kipfer T."/>
            <person name="LaButti K."/>
            <person name="Lindquist E."/>
            <person name="Lipzen A."/>
            <person name="Maire R."/>
            <person name="Meier B."/>
            <person name="Mihaltcheva S."/>
            <person name="Molinier V."/>
            <person name="Murat C."/>
            <person name="Poggeler S."/>
            <person name="Quandt C.A."/>
            <person name="Sperisen C."/>
            <person name="Tritt A."/>
            <person name="Tisserant E."/>
            <person name="Crous P.W."/>
            <person name="Henrissat B."/>
            <person name="Nehls U."/>
            <person name="Egli S."/>
            <person name="Spatafora J.W."/>
            <person name="Grigoriev I.V."/>
            <person name="Martin F.M."/>
        </authorList>
    </citation>
    <scope>NUCLEOTIDE SEQUENCE [LARGE SCALE GENOMIC DNA]</scope>
    <source>
        <strain evidence="9 10">CBS 207.34</strain>
    </source>
</reference>
<dbReference type="EC" id="3.5.2.17" evidence="7"/>
<evidence type="ECO:0000256" key="3">
    <source>
        <dbReference type="ARBA" id="ARBA00009850"/>
    </source>
</evidence>
<feature type="non-terminal residue" evidence="9">
    <location>
        <position position="136"/>
    </location>
</feature>
<dbReference type="InterPro" id="IPR023416">
    <property type="entry name" value="Transthyretin/HIU_hydrolase_d"/>
</dbReference>
<evidence type="ECO:0000313" key="10">
    <source>
        <dbReference type="Proteomes" id="UP000250140"/>
    </source>
</evidence>
<dbReference type="Proteomes" id="UP000250140">
    <property type="component" value="Unassembled WGS sequence"/>
</dbReference>
<keyword evidence="5 7" id="KW-0659">Purine metabolism</keyword>
<evidence type="ECO:0000256" key="2">
    <source>
        <dbReference type="ARBA" id="ARBA00002704"/>
    </source>
</evidence>
<evidence type="ECO:0000313" key="9">
    <source>
        <dbReference type="EMBL" id="OCL11216.1"/>
    </source>
</evidence>
<dbReference type="GO" id="GO:0033971">
    <property type="term" value="F:hydroxyisourate hydrolase activity"/>
    <property type="evidence" value="ECO:0007669"/>
    <property type="project" value="UniProtKB-EC"/>
</dbReference>
<dbReference type="EMBL" id="KV749094">
    <property type="protein sequence ID" value="OCL11216.1"/>
    <property type="molecule type" value="Genomic_DNA"/>
</dbReference>
<keyword evidence="10" id="KW-1185">Reference proteome</keyword>
<keyword evidence="6 7" id="KW-0378">Hydrolase</keyword>
<evidence type="ECO:0000256" key="4">
    <source>
        <dbReference type="ARBA" id="ARBA00011881"/>
    </source>
</evidence>
<dbReference type="InterPro" id="IPR014306">
    <property type="entry name" value="Hydroxyisourate_hydrolase"/>
</dbReference>
<dbReference type="GO" id="GO:0006144">
    <property type="term" value="P:purine nucleobase metabolic process"/>
    <property type="evidence" value="ECO:0007669"/>
    <property type="project" value="UniProtKB-KW"/>
</dbReference>
<comment type="similarity">
    <text evidence="3 7">Belongs to the transthyretin family. 5-hydroxyisourate hydrolase subfamily.</text>
</comment>
<proteinExistence type="inferred from homology"/>
<evidence type="ECO:0000256" key="5">
    <source>
        <dbReference type="ARBA" id="ARBA00022631"/>
    </source>
</evidence>
<dbReference type="InterPro" id="IPR036817">
    <property type="entry name" value="Transthyretin/HIU_hydrolase_sf"/>
</dbReference>
<dbReference type="PANTHER" id="PTHR10395:SF7">
    <property type="entry name" value="5-HYDROXYISOURATE HYDROLASE"/>
    <property type="match status" value="1"/>
</dbReference>
<comment type="function">
    <text evidence="2">Catalyzes the hydrolysis of 5-hydroxyisourate (HIU) to 2-oxo-4-hydroxy-4-carboxy-5-ureidoimidazoline (OHCU).</text>
</comment>
<comment type="catalytic activity">
    <reaction evidence="1 7">
        <text>5-hydroxyisourate + H2O = 5-hydroxy-2-oxo-4-ureido-2,5-dihydro-1H-imidazole-5-carboxylate + H(+)</text>
        <dbReference type="Rhea" id="RHEA:23736"/>
        <dbReference type="ChEBI" id="CHEBI:15377"/>
        <dbReference type="ChEBI" id="CHEBI:15378"/>
        <dbReference type="ChEBI" id="CHEBI:18072"/>
        <dbReference type="ChEBI" id="CHEBI:58639"/>
        <dbReference type="EC" id="3.5.2.17"/>
    </reaction>
</comment>
<dbReference type="AlphaFoldDB" id="A0A8E2F6W2"/>
<dbReference type="Pfam" id="PF00576">
    <property type="entry name" value="Transthyretin"/>
    <property type="match status" value="1"/>
</dbReference>
<dbReference type="NCBIfam" id="TIGR02962">
    <property type="entry name" value="hdxy_isourate"/>
    <property type="match status" value="1"/>
</dbReference>
<dbReference type="PROSITE" id="PS00768">
    <property type="entry name" value="TRANSTHYRETIN_1"/>
    <property type="match status" value="1"/>
</dbReference>
<dbReference type="PANTHER" id="PTHR10395">
    <property type="entry name" value="URICASE AND TRANSTHYRETIN-RELATED"/>
    <property type="match status" value="1"/>
</dbReference>
<name>A0A8E2F6W2_9PEZI</name>
<dbReference type="OrthoDB" id="10265230at2759"/>
<protein>
    <recommendedName>
        <fullName evidence="7">5-hydroxyisourate hydrolase</fullName>
        <shortName evidence="7">HIU hydrolase</shortName>
        <shortName evidence="7">HIUHase</shortName>
        <ecNumber evidence="7">3.5.2.17</ecNumber>
    </recommendedName>
</protein>